<dbReference type="Proteomes" id="UP001218218">
    <property type="component" value="Unassembled WGS sequence"/>
</dbReference>
<reference evidence="1" key="1">
    <citation type="submission" date="2023-03" db="EMBL/GenBank/DDBJ databases">
        <title>Massive genome expansion in bonnet fungi (Mycena s.s.) driven by repeated elements and novel gene families across ecological guilds.</title>
        <authorList>
            <consortium name="Lawrence Berkeley National Laboratory"/>
            <person name="Harder C.B."/>
            <person name="Miyauchi S."/>
            <person name="Viragh M."/>
            <person name="Kuo A."/>
            <person name="Thoen E."/>
            <person name="Andreopoulos B."/>
            <person name="Lu D."/>
            <person name="Skrede I."/>
            <person name="Drula E."/>
            <person name="Henrissat B."/>
            <person name="Morin E."/>
            <person name="Kohler A."/>
            <person name="Barry K."/>
            <person name="LaButti K."/>
            <person name="Morin E."/>
            <person name="Salamov A."/>
            <person name="Lipzen A."/>
            <person name="Mereny Z."/>
            <person name="Hegedus B."/>
            <person name="Baldrian P."/>
            <person name="Stursova M."/>
            <person name="Weitz H."/>
            <person name="Taylor A."/>
            <person name="Grigoriev I.V."/>
            <person name="Nagy L.G."/>
            <person name="Martin F."/>
            <person name="Kauserud H."/>
        </authorList>
    </citation>
    <scope>NUCLEOTIDE SEQUENCE</scope>
    <source>
        <strain evidence="1">CBHHK002</strain>
    </source>
</reference>
<evidence type="ECO:0000313" key="1">
    <source>
        <dbReference type="EMBL" id="KAJ7330945.1"/>
    </source>
</evidence>
<proteinExistence type="predicted"/>
<comment type="caution">
    <text evidence="1">The sequence shown here is derived from an EMBL/GenBank/DDBJ whole genome shotgun (WGS) entry which is preliminary data.</text>
</comment>
<gene>
    <name evidence="1" type="ORF">DFH08DRAFT_966691</name>
</gene>
<name>A0AAD7EJC7_9AGAR</name>
<protein>
    <submittedName>
        <fullName evidence="1">Uncharacterized protein</fullName>
    </submittedName>
</protein>
<evidence type="ECO:0000313" key="2">
    <source>
        <dbReference type="Proteomes" id="UP001218218"/>
    </source>
</evidence>
<sequence>MTAAGQSGRGALGPLIREYHSISLSTRGLKIDREGPSTLAACTLVASNLGEQSQWIIILLESVTLAGHRHAVKWALLQELPHIATYVIELRLEIPIEDDLRSPDSSATKFKDFNATDTRSILAFLTSVYLCLFTGVHNGGYYIFWCNIPTDLAAAYSEFFSRQHSLCELTIQYIMALLPDVVLSLLGAGPLVDSDIQ</sequence>
<dbReference type="EMBL" id="JARIHO010000036">
    <property type="protein sequence ID" value="KAJ7330945.1"/>
    <property type="molecule type" value="Genomic_DNA"/>
</dbReference>
<keyword evidence="2" id="KW-1185">Reference proteome</keyword>
<accession>A0AAD7EJC7</accession>
<organism evidence="1 2">
    <name type="scientific">Mycena albidolilacea</name>
    <dbReference type="NCBI Taxonomy" id="1033008"/>
    <lineage>
        <taxon>Eukaryota</taxon>
        <taxon>Fungi</taxon>
        <taxon>Dikarya</taxon>
        <taxon>Basidiomycota</taxon>
        <taxon>Agaricomycotina</taxon>
        <taxon>Agaricomycetes</taxon>
        <taxon>Agaricomycetidae</taxon>
        <taxon>Agaricales</taxon>
        <taxon>Marasmiineae</taxon>
        <taxon>Mycenaceae</taxon>
        <taxon>Mycena</taxon>
    </lineage>
</organism>
<dbReference type="AlphaFoldDB" id="A0AAD7EJC7"/>